<dbReference type="EMBL" id="BBYQ01000138">
    <property type="protein sequence ID" value="GAP32031.1"/>
    <property type="molecule type" value="Genomic_DNA"/>
</dbReference>
<evidence type="ECO:0000313" key="5">
    <source>
        <dbReference type="Proteomes" id="UP000180166"/>
    </source>
</evidence>
<evidence type="ECO:0000313" key="3">
    <source>
        <dbReference type="EMBL" id="GAP32031.1"/>
    </source>
</evidence>
<evidence type="ECO:0008006" key="6">
    <source>
        <dbReference type="Google" id="ProtNLM"/>
    </source>
</evidence>
<accession>A0A0B8NJV2</accession>
<dbReference type="OrthoDB" id="4552797at2"/>
<dbReference type="EMBL" id="CP017839">
    <property type="protein sequence ID" value="APA96574.1"/>
    <property type="molecule type" value="Genomic_DNA"/>
</dbReference>
<keyword evidence="4" id="KW-1185">Reference proteome</keyword>
<reference evidence="3 4" key="2">
    <citation type="journal article" date="2016" name="Genome Announc.">
        <title>Draft Genome Sequence of Erythromycin- and Oxytetracycline-Sensitive Nocardia seriolae Strain U-1 (NBRC 110359).</title>
        <authorList>
            <person name="Imajoh M."/>
            <person name="Sukeda M."/>
            <person name="Shimizu M."/>
            <person name="Yamane J."/>
            <person name="Ohnishi K."/>
            <person name="Oshima S."/>
        </authorList>
    </citation>
    <scope>NUCLEOTIDE SEQUENCE [LARGE SCALE GENOMIC DNA]</scope>
    <source>
        <strain evidence="3 4">U-1</strain>
    </source>
</reference>
<feature type="chain" id="PRO_5014509486" description="Lipoprotein" evidence="1">
    <location>
        <begin position="26"/>
        <end position="136"/>
    </location>
</feature>
<evidence type="ECO:0000313" key="2">
    <source>
        <dbReference type="EMBL" id="APA96574.1"/>
    </source>
</evidence>
<dbReference type="Proteomes" id="UP000180166">
    <property type="component" value="Chromosome"/>
</dbReference>
<dbReference type="KEGG" id="nsr:NS506_02510"/>
<dbReference type="Proteomes" id="UP000037179">
    <property type="component" value="Unassembled WGS sequence"/>
</dbReference>
<keyword evidence="1" id="KW-0732">Signal</keyword>
<dbReference type="RefSeq" id="WP_033090540.1">
    <property type="nucleotide sequence ID" value="NZ_AP017900.1"/>
</dbReference>
<reference evidence="2 5" key="3">
    <citation type="submission" date="2016-10" db="EMBL/GenBank/DDBJ databases">
        <title>Genome sequence of Nocardia seriolae strain EM150506, isolated from Anguila japonica.</title>
        <authorList>
            <person name="Han H.-J."/>
        </authorList>
    </citation>
    <scope>NUCLEOTIDE SEQUENCE [LARGE SCALE GENOMIC DNA]</scope>
    <source>
        <strain evidence="2 5">EM150506</strain>
    </source>
</reference>
<reference evidence="4" key="1">
    <citation type="submission" date="2015-07" db="EMBL/GenBank/DDBJ databases">
        <title>Nocardia seriolae U-1 whole genome shotgun sequence.</title>
        <authorList>
            <person name="Imajoh M."/>
            <person name="Fukumoto Y."/>
            <person name="Sukeda M."/>
            <person name="Yamane J."/>
            <person name="Yamasaki K."/>
            <person name="Shimizu M."/>
            <person name="Ohnishi K."/>
            <person name="Oshima S."/>
        </authorList>
    </citation>
    <scope>NUCLEOTIDE SEQUENCE [LARGE SCALE GENOMIC DNA]</scope>
    <source>
        <strain evidence="4">U-1</strain>
    </source>
</reference>
<dbReference type="PROSITE" id="PS51257">
    <property type="entry name" value="PROKAR_LIPOPROTEIN"/>
    <property type="match status" value="1"/>
</dbReference>
<evidence type="ECO:0000256" key="1">
    <source>
        <dbReference type="SAM" id="SignalP"/>
    </source>
</evidence>
<feature type="signal peptide" evidence="1">
    <location>
        <begin position="1"/>
        <end position="25"/>
    </location>
</feature>
<sequence>MITPGRGLVSVVTGCVALLTGCAHAGSTDAARSGPADSAQAASDTAEAQRSAFVTACTGTSAGWQATAVVSNRDSIEHRYLVVISFMTPESTDLERTRTEVLVAPGATQDFTTETRLDPVTRPQTVRCVLRGVEQL</sequence>
<protein>
    <recommendedName>
        <fullName evidence="6">Lipoprotein</fullName>
    </recommendedName>
</protein>
<organism evidence="3 4">
    <name type="scientific">Nocardia seriolae</name>
    <dbReference type="NCBI Taxonomy" id="37332"/>
    <lineage>
        <taxon>Bacteria</taxon>
        <taxon>Bacillati</taxon>
        <taxon>Actinomycetota</taxon>
        <taxon>Actinomycetes</taxon>
        <taxon>Mycobacteriales</taxon>
        <taxon>Nocardiaceae</taxon>
        <taxon>Nocardia</taxon>
    </lineage>
</organism>
<proteinExistence type="predicted"/>
<dbReference type="AlphaFoldDB" id="A0A0B8NJV2"/>
<evidence type="ECO:0000313" key="4">
    <source>
        <dbReference type="Proteomes" id="UP000037179"/>
    </source>
</evidence>
<gene>
    <name evidence="2" type="ORF">NS506_02510</name>
    <name evidence="3" type="ORF">NSK11_contig00138-0011</name>
</gene>
<name>A0A0B8NJV2_9NOCA</name>